<proteinExistence type="predicted"/>
<sequence>MRSDTPMIAQGDPLATLRDAAAFIFHASVMAVPTDLPQLPQGLDAPAGNVVPEPEAWAEGISSAFATSPAFSEFMISCAAASVVVLEADDPVESPSGMRLCEMASSAKAAQVLGQFRIELLKKPLDIRWLGIVMFSMVRTFEKAISEASASGMWNDMSFLIMFTSKALTSGNSGDLRFLMKRMLSIPGLADSLRQHISTRVCITLSTMVSIEPGASFFEAPEPTKLH</sequence>
<evidence type="ECO:0000313" key="1">
    <source>
        <dbReference type="EMBL" id="MBM5459051.1"/>
    </source>
</evidence>
<accession>A0ABS2C1E1</accession>
<reference evidence="1 2" key="1">
    <citation type="submission" date="2020-08" db="EMBL/GenBank/DDBJ databases">
        <title>Description of novel Pseudomonas species.</title>
        <authorList>
            <person name="Duman M."/>
            <person name="Mulet M."/>
            <person name="Altun S."/>
            <person name="Saticioglu I.B."/>
            <person name="Lalucat J."/>
            <person name="Garcia-Valdes E."/>
        </authorList>
    </citation>
    <scope>NUCLEOTIDE SEQUENCE [LARGE SCALE GENOMIC DNA]</scope>
    <source>
        <strain evidence="1 2">P66</strain>
    </source>
</reference>
<keyword evidence="2" id="KW-1185">Reference proteome</keyword>
<protein>
    <submittedName>
        <fullName evidence="1">Uncharacterized protein</fullName>
    </submittedName>
</protein>
<comment type="caution">
    <text evidence="1">The sequence shown here is derived from an EMBL/GenBank/DDBJ whole genome shotgun (WGS) entry which is preliminary data.</text>
</comment>
<dbReference type="RefSeq" id="WP_203584959.1">
    <property type="nucleotide sequence ID" value="NZ_JACOPV010000009.1"/>
</dbReference>
<dbReference type="EMBL" id="JACOPV010000009">
    <property type="protein sequence ID" value="MBM5459051.1"/>
    <property type="molecule type" value="Genomic_DNA"/>
</dbReference>
<gene>
    <name evidence="1" type="ORF">H8F21_15895</name>
</gene>
<dbReference type="Proteomes" id="UP000745663">
    <property type="component" value="Unassembled WGS sequence"/>
</dbReference>
<evidence type="ECO:0000313" key="2">
    <source>
        <dbReference type="Proteomes" id="UP000745663"/>
    </source>
</evidence>
<organism evidence="1 2">
    <name type="scientific">Pseudomonas arcuscaelestis</name>
    <dbReference type="NCBI Taxonomy" id="2710591"/>
    <lineage>
        <taxon>Bacteria</taxon>
        <taxon>Pseudomonadati</taxon>
        <taxon>Pseudomonadota</taxon>
        <taxon>Gammaproteobacteria</taxon>
        <taxon>Pseudomonadales</taxon>
        <taxon>Pseudomonadaceae</taxon>
        <taxon>Pseudomonas</taxon>
    </lineage>
</organism>
<name>A0ABS2C1E1_9PSED</name>